<dbReference type="EMBL" id="SGNZ01000001">
    <property type="protein sequence ID" value="TRA96854.1"/>
    <property type="molecule type" value="Genomic_DNA"/>
</dbReference>
<name>A0ABY3BVM1_9HYPH</name>
<gene>
    <name evidence="1" type="ORF">EXN23_01035</name>
</gene>
<evidence type="ECO:0000313" key="2">
    <source>
        <dbReference type="Proteomes" id="UP000319481"/>
    </source>
</evidence>
<organism evidence="1 2">
    <name type="scientific">Agrobacterium salinitolerans</name>
    <dbReference type="NCBI Taxonomy" id="1183413"/>
    <lineage>
        <taxon>Bacteria</taxon>
        <taxon>Pseudomonadati</taxon>
        <taxon>Pseudomonadota</taxon>
        <taxon>Alphaproteobacteria</taxon>
        <taxon>Hyphomicrobiales</taxon>
        <taxon>Rhizobiaceae</taxon>
        <taxon>Rhizobium/Agrobacterium group</taxon>
        <taxon>Agrobacterium</taxon>
    </lineage>
</organism>
<sequence length="73" mass="8175">MTNKLLLNKLLNGIAGEGRDRAKRDLITRPRLRTSTIRIATHDREQELVIGGKAADVSYTIVKTTLDYEPPAE</sequence>
<comment type="caution">
    <text evidence="1">The sequence shown here is derived from an EMBL/GenBank/DDBJ whole genome shotgun (WGS) entry which is preliminary data.</text>
</comment>
<keyword evidence="2" id="KW-1185">Reference proteome</keyword>
<evidence type="ECO:0000313" key="1">
    <source>
        <dbReference type="EMBL" id="TRA96854.1"/>
    </source>
</evidence>
<dbReference type="Proteomes" id="UP000319481">
    <property type="component" value="Unassembled WGS sequence"/>
</dbReference>
<proteinExistence type="predicted"/>
<accession>A0ABY3BVM1</accession>
<reference evidence="1 2" key="1">
    <citation type="journal article" date="2019" name="Appl. Microbiol. Biotechnol.">
        <title>Differential efficiency of wild type rhizogenic strains for rol gene transformation of plants.</title>
        <authorList>
            <person name="Desmet S."/>
            <person name="De Keyser E."/>
            <person name="Van Vaerenbergh J."/>
            <person name="Baeyen S."/>
            <person name="Van Huylenbroeck J."/>
            <person name="Geelen D."/>
            <person name="Dhooghe E."/>
        </authorList>
    </citation>
    <scope>NUCLEOTIDE SEQUENCE [LARGE SCALE GENOMIC DNA]</scope>
    <source>
        <strain evidence="1 2">GBBC3283</strain>
    </source>
</reference>
<dbReference type="RefSeq" id="WP_142911558.1">
    <property type="nucleotide sequence ID" value="NZ_JAPZLP010000001.1"/>
</dbReference>
<protein>
    <submittedName>
        <fullName evidence="1">Uncharacterized protein</fullName>
    </submittedName>
</protein>